<keyword evidence="4" id="KW-1185">Reference proteome</keyword>
<feature type="transmembrane region" description="Helical" evidence="1">
    <location>
        <begin position="26"/>
        <end position="46"/>
    </location>
</feature>
<name>A0A6A3D361_HIBSY</name>
<dbReference type="PANTHER" id="PTHR47074">
    <property type="entry name" value="BNAC02G40300D PROTEIN"/>
    <property type="match status" value="1"/>
</dbReference>
<feature type="transmembrane region" description="Helical" evidence="1">
    <location>
        <begin position="80"/>
        <end position="103"/>
    </location>
</feature>
<proteinExistence type="predicted"/>
<reference evidence="3" key="1">
    <citation type="submission" date="2019-09" db="EMBL/GenBank/DDBJ databases">
        <title>Draft genome information of white flower Hibiscus syriacus.</title>
        <authorList>
            <person name="Kim Y.-M."/>
        </authorList>
    </citation>
    <scope>NUCLEOTIDE SEQUENCE [LARGE SCALE GENOMIC DNA]</scope>
    <source>
        <strain evidence="3">YM2019G1</strain>
    </source>
</reference>
<dbReference type="Gene3D" id="3.30.420.10">
    <property type="entry name" value="Ribonuclease H-like superfamily/Ribonuclease H"/>
    <property type="match status" value="1"/>
</dbReference>
<keyword evidence="1" id="KW-0472">Membrane</keyword>
<gene>
    <name evidence="3" type="ORF">F3Y22_tig00000218pilonHSYRG00294</name>
</gene>
<dbReference type="CDD" id="cd06222">
    <property type="entry name" value="RNase_H_like"/>
    <property type="match status" value="1"/>
</dbReference>
<dbReference type="Pfam" id="PF13456">
    <property type="entry name" value="RVT_3"/>
    <property type="match status" value="1"/>
</dbReference>
<keyword evidence="1" id="KW-0812">Transmembrane</keyword>
<protein>
    <submittedName>
        <fullName evidence="3">Far1-related sequence 11 isoform 1</fullName>
    </submittedName>
</protein>
<keyword evidence="1" id="KW-1133">Transmembrane helix</keyword>
<sequence length="482" mass="53721">MPKTVAVTHANLAPSRKSTELGSKTGVVFIVFTVICGLFCFILCLIAKSLVAQEKWVETEDDGKGVRYQCVYSGSGKTPLLCSAVAFVGLAAVMLVEHMYMLIAVSKSPAAAGLVSWDIDSARFKSLTWQDAFFFVTTWAKRGIGTFEQTGRDQETVVSLSEKVVLCGWSVDIDHCFPGGWLIPNRITRPKIVPTTPRQQVLETSVLYGSPPHRLTTMARENPVITELPNRPPRFSFSGDFGKKSHSRFLDCSSEWGPEFAEIYAMLIALKVFLEAGCSSLTPLIVESDCQVVLNWLTFPLLRPWKWWCVLEEIDSISKSFASIKVIYEPRSHKGMADHLAKEGMFRQDLFKAWCKPLCRDYSVPTTLDSDVLSALLLTMLFLFTCYGSQAEEWPRERWPACERDPLTARKLRCVAGVGVGFTSLGVVEKEWERRVTGEVLGRLSRLRASIGRVVKVAVVVVRSSSWWPASGGRRAAAEAKR</sequence>
<dbReference type="PANTHER" id="PTHR47074:SF73">
    <property type="entry name" value="OS04G0448401 PROTEIN"/>
    <property type="match status" value="1"/>
</dbReference>
<accession>A0A6A3D361</accession>
<comment type="caution">
    <text evidence="3">The sequence shown here is derived from an EMBL/GenBank/DDBJ whole genome shotgun (WGS) entry which is preliminary data.</text>
</comment>
<organism evidence="3 4">
    <name type="scientific">Hibiscus syriacus</name>
    <name type="common">Rose of Sharon</name>
    <dbReference type="NCBI Taxonomy" id="106335"/>
    <lineage>
        <taxon>Eukaryota</taxon>
        <taxon>Viridiplantae</taxon>
        <taxon>Streptophyta</taxon>
        <taxon>Embryophyta</taxon>
        <taxon>Tracheophyta</taxon>
        <taxon>Spermatophyta</taxon>
        <taxon>Magnoliopsida</taxon>
        <taxon>eudicotyledons</taxon>
        <taxon>Gunneridae</taxon>
        <taxon>Pentapetalae</taxon>
        <taxon>rosids</taxon>
        <taxon>malvids</taxon>
        <taxon>Malvales</taxon>
        <taxon>Malvaceae</taxon>
        <taxon>Malvoideae</taxon>
        <taxon>Hibiscus</taxon>
    </lineage>
</organism>
<feature type="domain" description="RNase H type-1" evidence="2">
    <location>
        <begin position="257"/>
        <end position="343"/>
    </location>
</feature>
<dbReference type="EMBL" id="VEPZ02000023">
    <property type="protein sequence ID" value="KAE8736060.1"/>
    <property type="molecule type" value="Genomic_DNA"/>
</dbReference>
<evidence type="ECO:0000256" key="1">
    <source>
        <dbReference type="SAM" id="Phobius"/>
    </source>
</evidence>
<evidence type="ECO:0000313" key="4">
    <source>
        <dbReference type="Proteomes" id="UP000436088"/>
    </source>
</evidence>
<dbReference type="InterPro" id="IPR012337">
    <property type="entry name" value="RNaseH-like_sf"/>
</dbReference>
<dbReference type="InterPro" id="IPR044730">
    <property type="entry name" value="RNase_H-like_dom_plant"/>
</dbReference>
<dbReference type="InterPro" id="IPR002156">
    <property type="entry name" value="RNaseH_domain"/>
</dbReference>
<evidence type="ECO:0000259" key="2">
    <source>
        <dbReference type="Pfam" id="PF13456"/>
    </source>
</evidence>
<evidence type="ECO:0000313" key="3">
    <source>
        <dbReference type="EMBL" id="KAE8736060.1"/>
    </source>
</evidence>
<dbReference type="GO" id="GO:0003676">
    <property type="term" value="F:nucleic acid binding"/>
    <property type="evidence" value="ECO:0007669"/>
    <property type="project" value="InterPro"/>
</dbReference>
<dbReference type="SUPFAM" id="SSF53098">
    <property type="entry name" value="Ribonuclease H-like"/>
    <property type="match status" value="1"/>
</dbReference>
<dbReference type="GO" id="GO:0004523">
    <property type="term" value="F:RNA-DNA hybrid ribonuclease activity"/>
    <property type="evidence" value="ECO:0007669"/>
    <property type="project" value="InterPro"/>
</dbReference>
<dbReference type="InterPro" id="IPR036397">
    <property type="entry name" value="RNaseH_sf"/>
</dbReference>
<dbReference type="Proteomes" id="UP000436088">
    <property type="component" value="Unassembled WGS sequence"/>
</dbReference>
<dbReference type="InterPro" id="IPR052929">
    <property type="entry name" value="RNase_H-like_EbsB-rel"/>
</dbReference>
<dbReference type="AlphaFoldDB" id="A0A6A3D361"/>